<protein>
    <submittedName>
        <fullName evidence="1">Uncharacterized protein</fullName>
    </submittedName>
</protein>
<proteinExistence type="predicted"/>
<gene>
    <name evidence="1" type="ORF">Zm00014a_005671</name>
</gene>
<organism evidence="1">
    <name type="scientific">Zea mays</name>
    <name type="common">Maize</name>
    <dbReference type="NCBI Taxonomy" id="4577"/>
    <lineage>
        <taxon>Eukaryota</taxon>
        <taxon>Viridiplantae</taxon>
        <taxon>Streptophyta</taxon>
        <taxon>Embryophyta</taxon>
        <taxon>Tracheophyta</taxon>
        <taxon>Spermatophyta</taxon>
        <taxon>Magnoliopsida</taxon>
        <taxon>Liliopsida</taxon>
        <taxon>Poales</taxon>
        <taxon>Poaceae</taxon>
        <taxon>PACMAD clade</taxon>
        <taxon>Panicoideae</taxon>
        <taxon>Andropogonodae</taxon>
        <taxon>Andropogoneae</taxon>
        <taxon>Tripsacinae</taxon>
        <taxon>Zea</taxon>
    </lineage>
</organism>
<evidence type="ECO:0000313" key="1">
    <source>
        <dbReference type="EMBL" id="PWZ46432.1"/>
    </source>
</evidence>
<sequence>MAAPPARHRFELAMPCAELGLCSFPARAAGHLQLAGRNPALVPMVLGSFLSLLKRAPQLPMAVVHPPAPPSQRPLLHLLP</sequence>
<dbReference type="EMBL" id="NCVQ01000002">
    <property type="protein sequence ID" value="PWZ46432.1"/>
    <property type="molecule type" value="Genomic_DNA"/>
</dbReference>
<comment type="caution">
    <text evidence="1">The sequence shown here is derived from an EMBL/GenBank/DDBJ whole genome shotgun (WGS) entry which is preliminary data.</text>
</comment>
<dbReference type="AlphaFoldDB" id="A0A3L6GD25"/>
<accession>A0A3L6GD25</accession>
<reference evidence="1" key="1">
    <citation type="journal article" date="2018" name="Nat. Genet.">
        <title>Extensive intraspecific gene order and gene structural variations between Mo17 and other maize genomes.</title>
        <authorList>
            <person name="Sun S."/>
            <person name="Zhou Y."/>
            <person name="Chen J."/>
            <person name="Shi J."/>
            <person name="Zhao H."/>
            <person name="Zhao H."/>
            <person name="Song W."/>
            <person name="Zhang M."/>
            <person name="Cui Y."/>
            <person name="Dong X."/>
            <person name="Liu H."/>
            <person name="Ma X."/>
            <person name="Jiao Y."/>
            <person name="Wang B."/>
            <person name="Wei X."/>
            <person name="Stein J.C."/>
            <person name="Glaubitz J.C."/>
            <person name="Lu F."/>
            <person name="Yu G."/>
            <person name="Liang C."/>
            <person name="Fengler K."/>
            <person name="Li B."/>
            <person name="Rafalski A."/>
            <person name="Schnable P.S."/>
            <person name="Ware D.H."/>
            <person name="Buckler E.S."/>
            <person name="Lai J."/>
        </authorList>
    </citation>
    <scope>NUCLEOTIDE SEQUENCE [LARGE SCALE GENOMIC DNA]</scope>
    <source>
        <tissue evidence="1">Seedling</tissue>
    </source>
</reference>
<dbReference type="Proteomes" id="UP000251960">
    <property type="component" value="Chromosome 10"/>
</dbReference>
<name>A0A3L6GD25_MAIZE</name>